<dbReference type="EMBL" id="AY722806">
    <property type="protein sequence ID" value="AAU25980.1"/>
    <property type="molecule type" value="Genomic_DNA"/>
</dbReference>
<dbReference type="Proteomes" id="UP000006730">
    <property type="component" value="Segment"/>
</dbReference>
<proteinExistence type="predicted"/>
<dbReference type="RefSeq" id="YP_164371.1">
    <property type="nucleotide sequence ID" value="NC_006556.1"/>
</dbReference>
<organism evidence="1 2">
    <name type="scientific">Thermoproteus tenax spherical virus 1</name>
    <dbReference type="NCBI Taxonomy" id="292639"/>
    <lineage>
        <taxon>Viruses</taxon>
        <taxon>Viruses incertae sedis</taxon>
        <taxon>Globuloviridae</taxon>
        <taxon>Alphaglobulovirus</taxon>
        <taxon>Alphaglobulovirus cinderense</taxon>
    </lineage>
</organism>
<keyword evidence="2" id="KW-1185">Reference proteome</keyword>
<protein>
    <submittedName>
        <fullName evidence="1">Uncharacterized protein</fullName>
    </submittedName>
</protein>
<name>Q647D2_9VIRU</name>
<sequence>MTIVYDTTKPTTNATLSAACVPVPGLNTTIYLFGIASTGLYNQTLTASSGSITVELHSTYGYLYYNVSNTIVGVPLSVTLASTTYVAVPTAPASLPSGSAKYWVLVNNDNGMYYIYSGGILAAYGYVANCTIPTIPSGVMMGFRVYMPGVGTYTLSG</sequence>
<dbReference type="GeneID" id="5141603"/>
<evidence type="ECO:0000313" key="1">
    <source>
        <dbReference type="EMBL" id="AAU25980.1"/>
    </source>
</evidence>
<reference evidence="1 2" key="1">
    <citation type="journal article" date="2006" name="Virology">
        <title>TTSV1, a new virus-like particle isolated from the hyperthermophilic crenarchaeote Thermoproteus tenax.</title>
        <authorList>
            <person name="Ahn D.G."/>
            <person name="Kim S.I."/>
            <person name="Rhee J.K."/>
            <person name="Kim K.P."/>
            <person name="Pan J.G."/>
            <person name="Oh J.W."/>
        </authorList>
    </citation>
    <scope>NUCLEOTIDE SEQUENCE</scope>
</reference>
<accession>Q647D2</accession>
<dbReference type="KEGG" id="vg:5141603"/>
<evidence type="ECO:0000313" key="2">
    <source>
        <dbReference type="Proteomes" id="UP000006730"/>
    </source>
</evidence>